<dbReference type="GeneID" id="31251591"/>
<dbReference type="InParanoid" id="A0A1S0UJ77"/>
<dbReference type="OMA" id="YERECYE"/>
<dbReference type="AlphaFoldDB" id="A0A1S0UJ77"/>
<protein>
    <submittedName>
        <fullName evidence="1">Uncharacterized protein</fullName>
    </submittedName>
</protein>
<evidence type="ECO:0000313" key="1">
    <source>
        <dbReference type="EMBL" id="EJD75740.1"/>
    </source>
</evidence>
<dbReference type="CTD" id="31251591"/>
<proteinExistence type="predicted"/>
<sequence length="130" mass="14633">MKMDDENGFAAIARYERECYEHLFASSHYHLTTLPEQQGFGFPGARGFQKGTGRIGADFDAGTRLGMNAGKHTLSTNFIGPLMIEDQTKIGTSLENSNNNDWPTLLAASNQYYEIWNCAPLLTWNFNFKE</sequence>
<reference evidence="1" key="1">
    <citation type="submission" date="2012-04" db="EMBL/GenBank/DDBJ databases">
        <title>The Genome Sequence of Loa loa.</title>
        <authorList>
            <consortium name="The Broad Institute Genome Sequencing Platform"/>
            <consortium name="Broad Institute Genome Sequencing Center for Infectious Disease"/>
            <person name="Nutman T.B."/>
            <person name="Fink D.L."/>
            <person name="Russ C."/>
            <person name="Young S."/>
            <person name="Zeng Q."/>
            <person name="Gargeya S."/>
            <person name="Alvarado L."/>
            <person name="Berlin A."/>
            <person name="Chapman S.B."/>
            <person name="Chen Z."/>
            <person name="Freedman E."/>
            <person name="Gellesch M."/>
            <person name="Goldberg J."/>
            <person name="Griggs A."/>
            <person name="Gujja S."/>
            <person name="Heilman E.R."/>
            <person name="Heiman D."/>
            <person name="Howarth C."/>
            <person name="Mehta T."/>
            <person name="Neiman D."/>
            <person name="Pearson M."/>
            <person name="Roberts A."/>
            <person name="Saif S."/>
            <person name="Shea T."/>
            <person name="Shenoy N."/>
            <person name="Sisk P."/>
            <person name="Stolte C."/>
            <person name="Sykes S."/>
            <person name="White J."/>
            <person name="Yandava C."/>
            <person name="Haas B."/>
            <person name="Henn M.R."/>
            <person name="Nusbaum C."/>
            <person name="Birren B."/>
        </authorList>
    </citation>
    <scope>NUCLEOTIDE SEQUENCE [LARGE SCALE GENOMIC DNA]</scope>
</reference>
<dbReference type="KEGG" id="loa:LOAG_17183"/>
<accession>A0A1S0UJ77</accession>
<name>A0A1S0UJ77_LOALO</name>
<dbReference type="EMBL" id="JH712112">
    <property type="protein sequence ID" value="EJD75740.1"/>
    <property type="molecule type" value="Genomic_DNA"/>
</dbReference>
<organism evidence="1">
    <name type="scientific">Loa loa</name>
    <name type="common">Eye worm</name>
    <name type="synonym">Filaria loa</name>
    <dbReference type="NCBI Taxonomy" id="7209"/>
    <lineage>
        <taxon>Eukaryota</taxon>
        <taxon>Metazoa</taxon>
        <taxon>Ecdysozoa</taxon>
        <taxon>Nematoda</taxon>
        <taxon>Chromadorea</taxon>
        <taxon>Rhabditida</taxon>
        <taxon>Spirurina</taxon>
        <taxon>Spiruromorpha</taxon>
        <taxon>Filarioidea</taxon>
        <taxon>Onchocercidae</taxon>
        <taxon>Loa</taxon>
    </lineage>
</organism>
<dbReference type="RefSeq" id="XP_020306582.1">
    <property type="nucleotide sequence ID" value="XM_020449843.1"/>
</dbReference>
<gene>
    <name evidence="1" type="ORF">LOAG_17183</name>
</gene>